<dbReference type="AlphaFoldDB" id="A0A9W8MD49"/>
<dbReference type="OrthoDB" id="10443268at2759"/>
<dbReference type="EMBL" id="JANBPK010001206">
    <property type="protein sequence ID" value="KAJ2924773.1"/>
    <property type="molecule type" value="Genomic_DNA"/>
</dbReference>
<organism evidence="1 2">
    <name type="scientific">Candolleomyces eurysporus</name>
    <dbReference type="NCBI Taxonomy" id="2828524"/>
    <lineage>
        <taxon>Eukaryota</taxon>
        <taxon>Fungi</taxon>
        <taxon>Dikarya</taxon>
        <taxon>Basidiomycota</taxon>
        <taxon>Agaricomycotina</taxon>
        <taxon>Agaricomycetes</taxon>
        <taxon>Agaricomycetidae</taxon>
        <taxon>Agaricales</taxon>
        <taxon>Agaricineae</taxon>
        <taxon>Psathyrellaceae</taxon>
        <taxon>Candolleomyces</taxon>
    </lineage>
</organism>
<evidence type="ECO:0000313" key="2">
    <source>
        <dbReference type="Proteomes" id="UP001140091"/>
    </source>
</evidence>
<evidence type="ECO:0000313" key="1">
    <source>
        <dbReference type="EMBL" id="KAJ2924773.1"/>
    </source>
</evidence>
<protein>
    <submittedName>
        <fullName evidence="1">Uncharacterized protein</fullName>
    </submittedName>
</protein>
<sequence length="57" mass="6319">MPSTPSNLDDPNVKDAAEGAFTGLVLLARIFRCFKLKSSHMRTLEDMCLPRIIELVG</sequence>
<accession>A0A9W8MD49</accession>
<comment type="caution">
    <text evidence="1">The sequence shown here is derived from an EMBL/GenBank/DDBJ whole genome shotgun (WGS) entry which is preliminary data.</text>
</comment>
<proteinExistence type="predicted"/>
<keyword evidence="2" id="KW-1185">Reference proteome</keyword>
<feature type="non-terminal residue" evidence="1">
    <location>
        <position position="57"/>
    </location>
</feature>
<gene>
    <name evidence="1" type="ORF">H1R20_g12324</name>
</gene>
<name>A0A9W8MD49_9AGAR</name>
<reference evidence="1" key="1">
    <citation type="submission" date="2022-06" db="EMBL/GenBank/DDBJ databases">
        <title>Genome Sequence of Candolleomyces eurysporus.</title>
        <authorList>
            <person name="Buettner E."/>
        </authorList>
    </citation>
    <scope>NUCLEOTIDE SEQUENCE</scope>
    <source>
        <strain evidence="1">VTCC 930004</strain>
    </source>
</reference>
<dbReference type="Proteomes" id="UP001140091">
    <property type="component" value="Unassembled WGS sequence"/>
</dbReference>